<feature type="domain" description="DAGKc" evidence="12">
    <location>
        <begin position="1"/>
        <end position="131"/>
    </location>
</feature>
<evidence type="ECO:0000256" key="6">
    <source>
        <dbReference type="ARBA" id="ARBA00022777"/>
    </source>
</evidence>
<dbReference type="SMART" id="SM00046">
    <property type="entry name" value="DAGKc"/>
    <property type="match status" value="1"/>
</dbReference>
<proteinExistence type="predicted"/>
<keyword evidence="8" id="KW-0460">Magnesium</keyword>
<dbReference type="InterPro" id="IPR045540">
    <property type="entry name" value="YegS/DAGK_C"/>
</dbReference>
<evidence type="ECO:0000256" key="2">
    <source>
        <dbReference type="ARBA" id="ARBA00022516"/>
    </source>
</evidence>
<dbReference type="PROSITE" id="PS50146">
    <property type="entry name" value="DAGK"/>
    <property type="match status" value="1"/>
</dbReference>
<name>A0ABS1KQT0_9BACT</name>
<evidence type="ECO:0000313" key="13">
    <source>
        <dbReference type="EMBL" id="MBL0741724.1"/>
    </source>
</evidence>
<dbReference type="GO" id="GO:0016301">
    <property type="term" value="F:kinase activity"/>
    <property type="evidence" value="ECO:0007669"/>
    <property type="project" value="UniProtKB-KW"/>
</dbReference>
<dbReference type="InterPro" id="IPR001206">
    <property type="entry name" value="Diacylglycerol_kinase_cat_dom"/>
</dbReference>
<keyword evidence="2" id="KW-0444">Lipid biosynthesis</keyword>
<organism evidence="13 14">
    <name type="scientific">Chryseolinea lacunae</name>
    <dbReference type="NCBI Taxonomy" id="2801331"/>
    <lineage>
        <taxon>Bacteria</taxon>
        <taxon>Pseudomonadati</taxon>
        <taxon>Bacteroidota</taxon>
        <taxon>Cytophagia</taxon>
        <taxon>Cytophagales</taxon>
        <taxon>Fulvivirgaceae</taxon>
        <taxon>Chryseolinea</taxon>
    </lineage>
</organism>
<dbReference type="Proteomes" id="UP000613030">
    <property type="component" value="Unassembled WGS sequence"/>
</dbReference>
<evidence type="ECO:0000256" key="8">
    <source>
        <dbReference type="ARBA" id="ARBA00022842"/>
    </source>
</evidence>
<evidence type="ECO:0000313" key="14">
    <source>
        <dbReference type="Proteomes" id="UP000613030"/>
    </source>
</evidence>
<evidence type="ECO:0000256" key="11">
    <source>
        <dbReference type="ARBA" id="ARBA00023264"/>
    </source>
</evidence>
<dbReference type="PANTHER" id="PTHR12358">
    <property type="entry name" value="SPHINGOSINE KINASE"/>
    <property type="match status" value="1"/>
</dbReference>
<dbReference type="Pfam" id="PF19279">
    <property type="entry name" value="YegS_C"/>
    <property type="match status" value="1"/>
</dbReference>
<comment type="cofactor">
    <cofactor evidence="1">
        <name>Mg(2+)</name>
        <dbReference type="ChEBI" id="CHEBI:18420"/>
    </cofactor>
</comment>
<evidence type="ECO:0000256" key="9">
    <source>
        <dbReference type="ARBA" id="ARBA00023098"/>
    </source>
</evidence>
<dbReference type="InterPro" id="IPR050187">
    <property type="entry name" value="Lipid_Phosphate_FormReg"/>
</dbReference>
<comment type="caution">
    <text evidence="13">The sequence shown here is derived from an EMBL/GenBank/DDBJ whole genome shotgun (WGS) entry which is preliminary data.</text>
</comment>
<evidence type="ECO:0000256" key="5">
    <source>
        <dbReference type="ARBA" id="ARBA00022741"/>
    </source>
</evidence>
<dbReference type="Gene3D" id="3.40.50.10330">
    <property type="entry name" value="Probable inorganic polyphosphate/atp-NAD kinase, domain 1"/>
    <property type="match status" value="1"/>
</dbReference>
<dbReference type="EMBL" id="JAERRB010000003">
    <property type="protein sequence ID" value="MBL0741724.1"/>
    <property type="molecule type" value="Genomic_DNA"/>
</dbReference>
<keyword evidence="14" id="KW-1185">Reference proteome</keyword>
<keyword evidence="5" id="KW-0547">Nucleotide-binding</keyword>
<dbReference type="Pfam" id="PF00781">
    <property type="entry name" value="DAGK_cat"/>
    <property type="match status" value="1"/>
</dbReference>
<dbReference type="SUPFAM" id="SSF111331">
    <property type="entry name" value="NAD kinase/diacylglycerol kinase-like"/>
    <property type="match status" value="1"/>
</dbReference>
<dbReference type="InterPro" id="IPR016064">
    <property type="entry name" value="NAD/diacylglycerol_kinase_sf"/>
</dbReference>
<keyword evidence="3" id="KW-0808">Transferase</keyword>
<gene>
    <name evidence="13" type="ORF">JI741_10875</name>
</gene>
<keyword evidence="7" id="KW-0067">ATP-binding</keyword>
<dbReference type="NCBIfam" id="TIGR00147">
    <property type="entry name" value="YegS/Rv2252/BmrU family lipid kinase"/>
    <property type="match status" value="1"/>
</dbReference>
<keyword evidence="6 13" id="KW-0418">Kinase</keyword>
<dbReference type="InterPro" id="IPR005218">
    <property type="entry name" value="Diacylglycerol/lipid_kinase"/>
</dbReference>
<reference evidence="13 14" key="1">
    <citation type="submission" date="2021-01" db="EMBL/GenBank/DDBJ databases">
        <title>Chryseolinea sp. Jin1 Genome sequencing and assembly.</title>
        <authorList>
            <person name="Kim I."/>
        </authorList>
    </citation>
    <scope>NUCLEOTIDE SEQUENCE [LARGE SCALE GENOMIC DNA]</scope>
    <source>
        <strain evidence="13 14">Jin1</strain>
    </source>
</reference>
<dbReference type="PANTHER" id="PTHR12358:SF106">
    <property type="entry name" value="LIPID KINASE YEGS"/>
    <property type="match status" value="1"/>
</dbReference>
<sequence>MKVAVVLNGISLEKKNFYNKFLPALEVLCAPQIFETRSINDATALASKATEKHFDIIFAAGGDGTVNQVVNGVLEGREDSKHLPVLGVIPIGTGNDFARGMEIQADEGELTRLLKNFSPAEIDVGKVTFTTEDGKEGQQYFVNVADVGMGPEVVKKVMASDRPFGSGMSYYQAILGTFFTYQPVHVTLTADTWQWQGKLRTLAVANSKYYGHGLCVAPDARPDDGVFEAFVCGKVSVFDFIRYSGSMKQGRKIIHPDVSYRQAKRIEIVSDARCCIEADGEFLGVLPATIEMVERKLKFLI</sequence>
<keyword evidence="4" id="KW-0479">Metal-binding</keyword>
<keyword evidence="11" id="KW-1208">Phospholipid metabolism</keyword>
<protein>
    <submittedName>
        <fullName evidence="13">Diacylglycerol kinase family lipid kinase</fullName>
    </submittedName>
</protein>
<evidence type="ECO:0000259" key="12">
    <source>
        <dbReference type="PROSITE" id="PS50146"/>
    </source>
</evidence>
<evidence type="ECO:0000256" key="7">
    <source>
        <dbReference type="ARBA" id="ARBA00022840"/>
    </source>
</evidence>
<dbReference type="RefSeq" id="WP_202009120.1">
    <property type="nucleotide sequence ID" value="NZ_JAERRB010000003.1"/>
</dbReference>
<accession>A0ABS1KQT0</accession>
<evidence type="ECO:0000256" key="3">
    <source>
        <dbReference type="ARBA" id="ARBA00022679"/>
    </source>
</evidence>
<dbReference type="InterPro" id="IPR017438">
    <property type="entry name" value="ATP-NAD_kinase_N"/>
</dbReference>
<evidence type="ECO:0000256" key="10">
    <source>
        <dbReference type="ARBA" id="ARBA00023209"/>
    </source>
</evidence>
<keyword evidence="10" id="KW-0594">Phospholipid biosynthesis</keyword>
<dbReference type="Gene3D" id="2.60.200.40">
    <property type="match status" value="1"/>
</dbReference>
<keyword evidence="9" id="KW-0443">Lipid metabolism</keyword>
<evidence type="ECO:0000256" key="4">
    <source>
        <dbReference type="ARBA" id="ARBA00022723"/>
    </source>
</evidence>
<evidence type="ECO:0000256" key="1">
    <source>
        <dbReference type="ARBA" id="ARBA00001946"/>
    </source>
</evidence>